<accession>A0A6A6W5U9</accession>
<sequence>MDAETLFYGIMIMENGRLKRITQTLGEDTDRHIYKLVYSHTTIPKKRSLGWFDYKSMVDDSLNRYRQTLTYCTARYTMYDESTSGCTLILINPTKARSKLRLDFSRPGTRFKDDLATRGNCVFVSVGVWGDFETGYDFKVIDITSEVWHIILSDLEQPLGKVNILAPQA</sequence>
<proteinExistence type="predicted"/>
<dbReference type="AlphaFoldDB" id="A0A6A6W5U9"/>
<keyword evidence="2" id="KW-1185">Reference proteome</keyword>
<dbReference type="EMBL" id="ML996575">
    <property type="protein sequence ID" value="KAF2756431.1"/>
    <property type="molecule type" value="Genomic_DNA"/>
</dbReference>
<dbReference type="RefSeq" id="XP_033598882.1">
    <property type="nucleotide sequence ID" value="XM_033745609.1"/>
</dbReference>
<evidence type="ECO:0000313" key="1">
    <source>
        <dbReference type="EMBL" id="KAF2756431.1"/>
    </source>
</evidence>
<gene>
    <name evidence="1" type="ORF">EJ05DRAFT_487337</name>
</gene>
<dbReference type="Proteomes" id="UP000799437">
    <property type="component" value="Unassembled WGS sequence"/>
</dbReference>
<dbReference type="GeneID" id="54486663"/>
<protein>
    <submittedName>
        <fullName evidence="1">Uncharacterized protein</fullName>
    </submittedName>
</protein>
<reference evidence="1" key="1">
    <citation type="journal article" date="2020" name="Stud. Mycol.">
        <title>101 Dothideomycetes genomes: a test case for predicting lifestyles and emergence of pathogens.</title>
        <authorList>
            <person name="Haridas S."/>
            <person name="Albert R."/>
            <person name="Binder M."/>
            <person name="Bloem J."/>
            <person name="Labutti K."/>
            <person name="Salamov A."/>
            <person name="Andreopoulos B."/>
            <person name="Baker S."/>
            <person name="Barry K."/>
            <person name="Bills G."/>
            <person name="Bluhm B."/>
            <person name="Cannon C."/>
            <person name="Castanera R."/>
            <person name="Culley D."/>
            <person name="Daum C."/>
            <person name="Ezra D."/>
            <person name="Gonzalez J."/>
            <person name="Henrissat B."/>
            <person name="Kuo A."/>
            <person name="Liang C."/>
            <person name="Lipzen A."/>
            <person name="Lutzoni F."/>
            <person name="Magnuson J."/>
            <person name="Mondo S."/>
            <person name="Nolan M."/>
            <person name="Ohm R."/>
            <person name="Pangilinan J."/>
            <person name="Park H.-J."/>
            <person name="Ramirez L."/>
            <person name="Alfaro M."/>
            <person name="Sun H."/>
            <person name="Tritt A."/>
            <person name="Yoshinaga Y."/>
            <person name="Zwiers L.-H."/>
            <person name="Turgeon B."/>
            <person name="Goodwin S."/>
            <person name="Spatafora J."/>
            <person name="Crous P."/>
            <person name="Grigoriev I."/>
        </authorList>
    </citation>
    <scope>NUCLEOTIDE SEQUENCE</scope>
    <source>
        <strain evidence="1">CBS 121739</strain>
    </source>
</reference>
<organism evidence="1 2">
    <name type="scientific">Pseudovirgaria hyperparasitica</name>
    <dbReference type="NCBI Taxonomy" id="470096"/>
    <lineage>
        <taxon>Eukaryota</taxon>
        <taxon>Fungi</taxon>
        <taxon>Dikarya</taxon>
        <taxon>Ascomycota</taxon>
        <taxon>Pezizomycotina</taxon>
        <taxon>Dothideomycetes</taxon>
        <taxon>Dothideomycetes incertae sedis</taxon>
        <taxon>Acrospermales</taxon>
        <taxon>Acrospermaceae</taxon>
        <taxon>Pseudovirgaria</taxon>
    </lineage>
</organism>
<evidence type="ECO:0000313" key="2">
    <source>
        <dbReference type="Proteomes" id="UP000799437"/>
    </source>
</evidence>
<name>A0A6A6W5U9_9PEZI</name>